<dbReference type="Pfam" id="PF17451">
    <property type="entry name" value="Glyco_hyd_101C"/>
    <property type="match status" value="1"/>
</dbReference>
<dbReference type="Pfam" id="PF17974">
    <property type="entry name" value="GalBD_like"/>
    <property type="match status" value="1"/>
</dbReference>
<feature type="compositionally biased region" description="Low complexity" evidence="2">
    <location>
        <begin position="1865"/>
        <end position="1878"/>
    </location>
</feature>
<dbReference type="InterPro" id="IPR013780">
    <property type="entry name" value="Glyco_hydro_b"/>
</dbReference>
<dbReference type="SMART" id="SM00060">
    <property type="entry name" value="FN3"/>
    <property type="match status" value="2"/>
</dbReference>
<dbReference type="CDD" id="cd14244">
    <property type="entry name" value="GH_101_like"/>
    <property type="match status" value="1"/>
</dbReference>
<dbReference type="Gene3D" id="2.60.40.1180">
    <property type="entry name" value="Golgi alpha-mannosidase II"/>
    <property type="match status" value="1"/>
</dbReference>
<dbReference type="PANTHER" id="PTHR46708">
    <property type="entry name" value="TENASCIN"/>
    <property type="match status" value="1"/>
</dbReference>
<dbReference type="Gene3D" id="2.60.40.1120">
    <property type="entry name" value="Carboxypeptidase-like, regulatory domain"/>
    <property type="match status" value="1"/>
</dbReference>
<dbReference type="InterPro" id="IPR025706">
    <property type="entry name" value="Endoa_GalNAc"/>
</dbReference>
<accession>A0A174EU03</accession>
<dbReference type="Proteomes" id="UP000095787">
    <property type="component" value="Unassembled WGS sequence"/>
</dbReference>
<keyword evidence="3" id="KW-1133">Transmembrane helix</keyword>
<feature type="domain" description="Fibronectin type-III" evidence="5">
    <location>
        <begin position="1674"/>
        <end position="1760"/>
    </location>
</feature>
<reference evidence="6 7" key="1">
    <citation type="submission" date="2015-09" db="EMBL/GenBank/DDBJ databases">
        <authorList>
            <consortium name="Pathogen Informatics"/>
        </authorList>
    </citation>
    <scope>NUCLEOTIDE SEQUENCE [LARGE SCALE GENOMIC DNA]</scope>
    <source>
        <strain evidence="6 7">2789STDY5834841</strain>
    </source>
</reference>
<dbReference type="InterPro" id="IPR036116">
    <property type="entry name" value="FN3_sf"/>
</dbReference>
<dbReference type="GO" id="GO:0030246">
    <property type="term" value="F:carbohydrate binding"/>
    <property type="evidence" value="ECO:0007669"/>
    <property type="project" value="InterPro"/>
</dbReference>
<evidence type="ECO:0000256" key="1">
    <source>
        <dbReference type="ARBA" id="ARBA00022737"/>
    </source>
</evidence>
<dbReference type="PROSITE" id="PS50853">
    <property type="entry name" value="FN3"/>
    <property type="match status" value="2"/>
</dbReference>
<dbReference type="InterPro" id="IPR050991">
    <property type="entry name" value="ECM_Regulatory_Proteins"/>
</dbReference>
<dbReference type="CDD" id="cd00063">
    <property type="entry name" value="FN3"/>
    <property type="match status" value="2"/>
</dbReference>
<dbReference type="Gene3D" id="2.60.120.260">
    <property type="entry name" value="Galactose-binding domain-like"/>
    <property type="match status" value="2"/>
</dbReference>
<dbReference type="InterPro" id="IPR013783">
    <property type="entry name" value="Ig-like_fold"/>
</dbReference>
<keyword evidence="4" id="KW-0732">Signal</keyword>
<dbReference type="Gene3D" id="2.70.98.10">
    <property type="match status" value="1"/>
</dbReference>
<dbReference type="Pfam" id="PF00041">
    <property type="entry name" value="fn3"/>
    <property type="match status" value="2"/>
</dbReference>
<feature type="region of interest" description="Disordered" evidence="2">
    <location>
        <begin position="1856"/>
        <end position="1878"/>
    </location>
</feature>
<feature type="compositionally biased region" description="Basic and acidic residues" evidence="2">
    <location>
        <begin position="1664"/>
        <end position="1682"/>
    </location>
</feature>
<dbReference type="Pfam" id="PF18080">
    <property type="entry name" value="Gal_mutarotas_3"/>
    <property type="match status" value="1"/>
</dbReference>
<dbReference type="Pfam" id="PF13620">
    <property type="entry name" value="CarboxypepD_reg"/>
    <property type="match status" value="1"/>
</dbReference>
<dbReference type="InterPro" id="IPR035364">
    <property type="entry name" value="Beta_sandwich_GH101"/>
</dbReference>
<dbReference type="PANTHER" id="PTHR46708:SF2">
    <property type="entry name" value="FIBRONECTIN TYPE-III DOMAIN-CONTAINING PROTEIN"/>
    <property type="match status" value="1"/>
</dbReference>
<feature type="domain" description="Fibronectin type-III" evidence="5">
    <location>
        <begin position="1776"/>
        <end position="1862"/>
    </location>
</feature>
<gene>
    <name evidence="6" type="ORF">ERS852456_02452</name>
</gene>
<dbReference type="RefSeq" id="WP_009242999.1">
    <property type="nucleotide sequence ID" value="NZ_CATXVX010000024.1"/>
</dbReference>
<dbReference type="InterPro" id="IPR003961">
    <property type="entry name" value="FN3_dom"/>
</dbReference>
<dbReference type="SUPFAM" id="SSF49452">
    <property type="entry name" value="Starch-binding domain-like"/>
    <property type="match status" value="1"/>
</dbReference>
<dbReference type="Pfam" id="PF21466">
    <property type="entry name" value="GH101_dom-5"/>
    <property type="match status" value="1"/>
</dbReference>
<dbReference type="InterPro" id="IPR014718">
    <property type="entry name" value="GH-type_carb-bd"/>
</dbReference>
<feature type="region of interest" description="Disordered" evidence="2">
    <location>
        <begin position="1745"/>
        <end position="1784"/>
    </location>
</feature>
<evidence type="ECO:0000256" key="4">
    <source>
        <dbReference type="SAM" id="SignalP"/>
    </source>
</evidence>
<evidence type="ECO:0000313" key="6">
    <source>
        <dbReference type="EMBL" id="CUO40056.1"/>
    </source>
</evidence>
<sequence length="1912" mass="209322">MKKKWNKVTAALLMLVMVVTTVLGAAPALSVKAEPVTMGHLKSGSGNANGHFGSATPEAFVLSEKADYTNQAYSLKLRINSDVDKTRLRIVTKYKDDNNWAFLMYDVGSWKWQYKKDGNEAWQNDTLALPRLEKGQLAEIKLSYKDNGLEIDVNGTKATVTEANFVALKDVQGKVGVGGATFGDAYTDVYFNDVVVGETKEDLNTWKLYKDNLAGQEWDPAAQYEETVPAGRKWITIRTGSQNGGGHSYAGATGPALLLDKDRTIKPADVFSLSFTPINSGNFGFFYSYVNDNDFLYIGYDSSSKWYWQNGSGSYGSLNGDFETPENGKEMTFSVTMSREALTVTVNGISGTTNNQNAGNWLETNAGKGHPGVMVKTANQSLKFADAKVNETACMEDTWEFAKDRDGQSQSSEYINLATVSGTVTAKDGGAALKGATVRFGSKSAKTDDNGAYQIEDVEVGTYTAAASCPGYEAITQEVEVQDAAEGENVFNFTLSEKTPIDLKNYKSIESDYMKVYVGPNFPVVARYEVKGKDDVYFRGNESDLAKVNTVVINGKEITPEVKAKIEGAKASYEMTLKYEGEDEETKININMNMTVEISVKDNDLTWEITKIDRKEGTDKIASIDIPQLNLLSVDQVEENASFAGAVKSTDTKKSGDKFITFDDGFVAQKSVGYVYGFLTNKNLSAGLFSNSEAEDDLRVIMNSGADTMSLTSAQWYYEAGDKGGQAQAATYDYPLSELPYAKVCIAEDMNEDKTIDWQDAAVAYRDIINVPYGSEDVKDLVNYRIVMNFGSAVTNPYSVTADNIKKVALATDGLPQAVMLKGYGNEGHDSANSEYADISEREGGVDDFRDLLDVAHEYDTEIGIHVNAQEAYPEARSFNDDMIMGPQQGGWGWLDQSRVINKIWDLGTQARYKRFAQLFDRINNTNLLSLDWDKGEYVKDSQGTLASADEIAAAVKKAGADNMDFIYLDVWYQNAWETRRIAEEINSLGWRFSTEFPYEGEYDSTWSHWATEGPYGGSATKGLNSDIIRFLRNDMRDVQVLNWVGHGGAADNPLLGGYKLEGFEGWGGDQDFNNYLYLTFAENLPTKFLQHYQVIDWENYAEGESPVGNQEKQITLKNGDDKVVVTRNEAQRSDEIIEREITLNDKTVLSATNDHFYYLLPWTDSDTKETKLYHYNLEGGTSTWNVPDGFTGNLTMYELSDQGRGEAIAVPVSNGQITLEAKAKTAYVIVTDGKEMPTADTVNFGETTSVKDPGFNSYADGDKVDADVWSGADNDAVKVTKAWTGDQRLTIESPAEDVAVSTKLTGLKAGKDYVAEVYVDNRSDSKATVEVNAGTIKESAYTTKSIAQNYVASDQKHAGGNEASYMQRVYVPFTAEKETATLTISRAAGDGATYFDDIRIIDKKIENYKEDGSFEQDFESVTSGYYPFVLGPAQRGGDGQLHLSQDNGKYTSVGWGGYVINDVIEGEWSLKQHCDSGSGSGRTGLLYHTIPQNFRFEAGKTYKVEFDYEAGSSAYAVVLGDGESFNNATDNDYLAATAGTGKASHHEFTVTGSESGQTWFGIYANGAKQPGGAYGQQDLILDNLKITPVKSGEVDTTKLEAELNNADKVVLDAFEDGKEKAAFEAAYAAAQKVLENPTDQAAVDKAEKDLEDARKALLATSPKPEEDKEAPTKPSDLKETETTTTTVKVEWKASTDNVEVTGYNVYADGKLAETVKGDVLTAELKDLKAGTEYTIEVEAFDAAGNKSEKASVKATTKEEQKPDPKPEEDKEAPTKPSDLKVTDKTDTTVKIEWKASKDNVGVTGYEIFVNGKSIGTVKDDVLTAEIAKLTPKTEYTIEVVAYDAAGNKSAAASVKATTKEGKTPETPTTPEVKPGTVQTGDATPFAVPFMMMFIAVAMFAGVSVIRVKKRK</sequence>
<protein>
    <submittedName>
        <fullName evidence="6">Endo-alpha-N-acetylgalactosaminidase</fullName>
        <ecNumber evidence="6">3.2.1.97</ecNumber>
    </submittedName>
</protein>
<dbReference type="InterPro" id="IPR013784">
    <property type="entry name" value="Carb-bd-like_fold"/>
</dbReference>
<dbReference type="InterPro" id="IPR040502">
    <property type="entry name" value="GH101_dom-6"/>
</dbReference>
<keyword evidence="3" id="KW-0812">Transmembrane</keyword>
<feature type="compositionally biased region" description="Basic and acidic residues" evidence="2">
    <location>
        <begin position="1747"/>
        <end position="1784"/>
    </location>
</feature>
<dbReference type="Gene3D" id="2.60.40.10">
    <property type="entry name" value="Immunoglobulins"/>
    <property type="match status" value="2"/>
</dbReference>
<keyword evidence="6" id="KW-0378">Hydrolase</keyword>
<feature type="transmembrane region" description="Helical" evidence="3">
    <location>
        <begin position="1886"/>
        <end position="1906"/>
    </location>
</feature>
<feature type="signal peptide" evidence="4">
    <location>
        <begin position="1"/>
        <end position="25"/>
    </location>
</feature>
<dbReference type="EC" id="3.2.1.97" evidence="6"/>
<dbReference type="InterPro" id="IPR040575">
    <property type="entry name" value="GH101_N"/>
</dbReference>
<evidence type="ECO:0000256" key="2">
    <source>
        <dbReference type="SAM" id="MobiDB-lite"/>
    </source>
</evidence>
<dbReference type="Gene3D" id="3.20.20.80">
    <property type="entry name" value="Glycosidases"/>
    <property type="match status" value="1"/>
</dbReference>
<name>A0A174EU03_9FIRM</name>
<dbReference type="SUPFAM" id="SSF49265">
    <property type="entry name" value="Fibronectin type III"/>
    <property type="match status" value="2"/>
</dbReference>
<evidence type="ECO:0000259" key="5">
    <source>
        <dbReference type="PROSITE" id="PS50853"/>
    </source>
</evidence>
<dbReference type="Pfam" id="PF17995">
    <property type="entry name" value="GH101_N"/>
    <property type="match status" value="1"/>
</dbReference>
<feature type="region of interest" description="Disordered" evidence="2">
    <location>
        <begin position="1658"/>
        <end position="1686"/>
    </location>
</feature>
<dbReference type="EMBL" id="CYZO01000043">
    <property type="protein sequence ID" value="CUO40056.1"/>
    <property type="molecule type" value="Genomic_DNA"/>
</dbReference>
<keyword evidence="6" id="KW-0326">Glycosidase</keyword>
<keyword evidence="3" id="KW-0472">Membrane</keyword>
<dbReference type="GO" id="GO:0033926">
    <property type="term" value="F:endo-alpha-N-acetylgalactosaminidase activity"/>
    <property type="evidence" value="ECO:0007669"/>
    <property type="project" value="UniProtKB-EC"/>
</dbReference>
<dbReference type="Pfam" id="PF12905">
    <property type="entry name" value="Glyco_hydro_101"/>
    <property type="match status" value="1"/>
</dbReference>
<organism evidence="6 7">
    <name type="scientific">[Ruminococcus] torques</name>
    <dbReference type="NCBI Taxonomy" id="33039"/>
    <lineage>
        <taxon>Bacteria</taxon>
        <taxon>Bacillati</taxon>
        <taxon>Bacillota</taxon>
        <taxon>Clostridia</taxon>
        <taxon>Lachnospirales</taxon>
        <taxon>Lachnospiraceae</taxon>
        <taxon>Mediterraneibacter</taxon>
    </lineage>
</organism>
<dbReference type="InterPro" id="IPR040633">
    <property type="entry name" value="Gal_mutarotas_3"/>
</dbReference>
<proteinExistence type="predicted"/>
<dbReference type="Gene3D" id="2.60.120.870">
    <property type="match status" value="2"/>
</dbReference>
<feature type="chain" id="PRO_5039618380" evidence="4">
    <location>
        <begin position="26"/>
        <end position="1912"/>
    </location>
</feature>
<keyword evidence="1" id="KW-0677">Repeat</keyword>
<evidence type="ECO:0000256" key="3">
    <source>
        <dbReference type="SAM" id="Phobius"/>
    </source>
</evidence>
<evidence type="ECO:0000313" key="7">
    <source>
        <dbReference type="Proteomes" id="UP000095787"/>
    </source>
</evidence>
<dbReference type="InterPro" id="IPR049314">
    <property type="entry name" value="GH101_dom-5"/>
</dbReference>